<sequence length="145" mass="16576">MDFIEITEGVLDVNNISQMVTDPSCGAVSIFVGITRDNFDGKKVLRLEYEAYKPMAKKKMKEICDSIRKQWQIHSIAMIHRINEVPISEASIIIAISSPHRKESLQAVEYAIDTLKATVPIWKKEIYADESSAWKENKECSWSKQ</sequence>
<organism evidence="5 6">
    <name type="scientific">Crassostrea virginica</name>
    <name type="common">Eastern oyster</name>
    <dbReference type="NCBI Taxonomy" id="6565"/>
    <lineage>
        <taxon>Eukaryota</taxon>
        <taxon>Metazoa</taxon>
        <taxon>Spiralia</taxon>
        <taxon>Lophotrochozoa</taxon>
        <taxon>Mollusca</taxon>
        <taxon>Bivalvia</taxon>
        <taxon>Autobranchia</taxon>
        <taxon>Pteriomorphia</taxon>
        <taxon>Ostreida</taxon>
        <taxon>Ostreoidea</taxon>
        <taxon>Ostreidae</taxon>
        <taxon>Crassostrea</taxon>
    </lineage>
</organism>
<keyword evidence="5" id="KW-1185">Reference proteome</keyword>
<dbReference type="CDD" id="cd00756">
    <property type="entry name" value="MoaE"/>
    <property type="match status" value="1"/>
</dbReference>
<dbReference type="PANTHER" id="PTHR23404">
    <property type="entry name" value="MOLYBDOPTERIN SYNTHASE RELATED"/>
    <property type="match status" value="1"/>
</dbReference>
<evidence type="ECO:0000256" key="3">
    <source>
        <dbReference type="ARBA" id="ARBA00023150"/>
    </source>
</evidence>
<keyword evidence="1 4" id="KW-0963">Cytoplasm</keyword>
<dbReference type="FunFam" id="3.90.1170.40:FF:000002">
    <property type="entry name" value="Molybdopterin synthase catalytic subunit"/>
    <property type="match status" value="1"/>
</dbReference>
<comment type="function">
    <text evidence="4">Catalytic subunit of the molybdopterin synthase complex, a complex that catalyzes the conversion of precursor Z into molybdopterin. Acts by mediating the incorporation of 2 sulfur atoms from thiocarboxylated MOCS2A into precursor Z to generate a dithiolene group.</text>
</comment>
<dbReference type="InterPro" id="IPR003448">
    <property type="entry name" value="Mopterin_biosynth_MoaE"/>
</dbReference>
<keyword evidence="3 4" id="KW-0501">Molybdenum cofactor biosynthesis</keyword>
<feature type="binding site" evidence="4">
    <location>
        <begin position="100"/>
        <end position="101"/>
    </location>
    <ligand>
        <name>substrate</name>
    </ligand>
</feature>
<evidence type="ECO:0000256" key="4">
    <source>
        <dbReference type="HAMAP-Rule" id="MF_03052"/>
    </source>
</evidence>
<name>A0A8B8DLU2_CRAVI</name>
<feature type="binding site" evidence="4">
    <location>
        <begin position="123"/>
        <end position="125"/>
    </location>
    <ligand>
        <name>substrate</name>
    </ligand>
</feature>
<dbReference type="InterPro" id="IPR036563">
    <property type="entry name" value="MoaE_sf"/>
</dbReference>
<reference evidence="6" key="1">
    <citation type="submission" date="2025-08" db="UniProtKB">
        <authorList>
            <consortium name="RefSeq"/>
        </authorList>
    </citation>
    <scope>IDENTIFICATION</scope>
    <source>
        <tissue evidence="6">Whole sample</tissue>
    </source>
</reference>
<evidence type="ECO:0000313" key="6">
    <source>
        <dbReference type="RefSeq" id="XP_022328725.1"/>
    </source>
</evidence>
<dbReference type="InterPro" id="IPR028888">
    <property type="entry name" value="MOCS2B_euk"/>
</dbReference>
<evidence type="ECO:0000256" key="1">
    <source>
        <dbReference type="ARBA" id="ARBA00022490"/>
    </source>
</evidence>
<dbReference type="Gene3D" id="3.90.1170.40">
    <property type="entry name" value="Molybdopterin biosynthesis MoaE subunit"/>
    <property type="match status" value="1"/>
</dbReference>
<keyword evidence="2 4" id="KW-0808">Transferase</keyword>
<gene>
    <name evidence="6" type="primary">LOC111127774</name>
</gene>
<dbReference type="GO" id="GO:1990140">
    <property type="term" value="C:molybdopterin synthase complex"/>
    <property type="evidence" value="ECO:0007669"/>
    <property type="project" value="UniProtKB-UniRule"/>
</dbReference>
<dbReference type="UniPathway" id="UPA00344"/>
<comment type="subunit">
    <text evidence="4">Heterotetramer; composed of 2 small (MOCS2A) and 2 large (MOCS2B) subunits.</text>
</comment>
<dbReference type="GeneID" id="111127774"/>
<comment type="pathway">
    <text evidence="4">Cofactor biosynthesis; molybdopterin biosynthesis.</text>
</comment>
<evidence type="ECO:0000313" key="5">
    <source>
        <dbReference type="Proteomes" id="UP000694844"/>
    </source>
</evidence>
<comment type="subcellular location">
    <subcellularLocation>
        <location evidence="4">Cytoplasm</location>
    </subcellularLocation>
</comment>
<dbReference type="Proteomes" id="UP000694844">
    <property type="component" value="Chromosome 4"/>
</dbReference>
<proteinExistence type="inferred from homology"/>
<dbReference type="OrthoDB" id="5531344at2759"/>
<feature type="binding site" evidence="4">
    <location>
        <position position="116"/>
    </location>
    <ligand>
        <name>substrate</name>
    </ligand>
</feature>
<protein>
    <recommendedName>
        <fullName evidence="4">Molybdopterin synthase catalytic subunit</fullName>
        <ecNumber evidence="4">2.8.1.12</ecNumber>
    </recommendedName>
    <alternativeName>
        <fullName evidence="4">Molybdenum cofactor synthesis protein 2 large subunit</fullName>
    </alternativeName>
    <alternativeName>
        <fullName evidence="4">Molybdenum cofactor synthesis protein 2B</fullName>
        <shortName evidence="4">MOCS2B</shortName>
    </alternativeName>
</protein>
<dbReference type="HAMAP" id="MF_03052">
    <property type="entry name" value="MOC2B"/>
    <property type="match status" value="1"/>
</dbReference>
<evidence type="ECO:0000256" key="2">
    <source>
        <dbReference type="ARBA" id="ARBA00022679"/>
    </source>
</evidence>
<comment type="similarity">
    <text evidence="4">Belongs to the MoaE family. MOCS2B subfamily.</text>
</comment>
<dbReference type="GO" id="GO:0006777">
    <property type="term" value="P:Mo-molybdopterin cofactor biosynthetic process"/>
    <property type="evidence" value="ECO:0007669"/>
    <property type="project" value="UniProtKB-UniRule"/>
</dbReference>
<dbReference type="SUPFAM" id="SSF54690">
    <property type="entry name" value="Molybdopterin synthase subunit MoaE"/>
    <property type="match status" value="1"/>
</dbReference>
<dbReference type="KEGG" id="cvn:111127774"/>
<dbReference type="GO" id="GO:0030366">
    <property type="term" value="F:molybdopterin synthase activity"/>
    <property type="evidence" value="ECO:0007669"/>
    <property type="project" value="UniProtKB-UniRule"/>
</dbReference>
<dbReference type="AlphaFoldDB" id="A0A8B8DLU2"/>
<dbReference type="EC" id="2.8.1.12" evidence="4"/>
<dbReference type="Pfam" id="PF02391">
    <property type="entry name" value="MoaE"/>
    <property type="match status" value="1"/>
</dbReference>
<accession>A0A8B8DLU2</accession>
<dbReference type="RefSeq" id="XP_022328725.1">
    <property type="nucleotide sequence ID" value="XM_022473017.1"/>
</dbReference>
<comment type="catalytic activity">
    <reaction evidence="4">
        <text>2 [molybdopterin-synthase sulfur-carrier protein]-C-terminal-Gly-aminoethanethioate + cyclic pyranopterin phosphate + H2O = molybdopterin + 2 [molybdopterin-synthase sulfur-carrier protein]-C-terminal Gly-Gly + 2 H(+)</text>
        <dbReference type="Rhea" id="RHEA:26333"/>
        <dbReference type="Rhea" id="RHEA-COMP:12202"/>
        <dbReference type="Rhea" id="RHEA-COMP:19907"/>
        <dbReference type="ChEBI" id="CHEBI:15377"/>
        <dbReference type="ChEBI" id="CHEBI:15378"/>
        <dbReference type="ChEBI" id="CHEBI:58698"/>
        <dbReference type="ChEBI" id="CHEBI:59648"/>
        <dbReference type="ChEBI" id="CHEBI:90778"/>
        <dbReference type="ChEBI" id="CHEBI:232372"/>
        <dbReference type="EC" id="2.8.1.12"/>
    </reaction>
</comment>